<dbReference type="AlphaFoldDB" id="A0A1B8A4T4"/>
<gene>
    <name evidence="2" type="ORF">FPOA_26969</name>
    <name evidence="1" type="ORF">FPOA_28394</name>
</gene>
<reference evidence="1 3" key="1">
    <citation type="submission" date="2016-06" db="EMBL/GenBank/DDBJ databases">
        <title>Living apart together: crosstalk between the core and supernumerary genomes in a fungal plant pathogen.</title>
        <authorList>
            <person name="Vanheule A."/>
            <person name="Audenaert K."/>
            <person name="Warris S."/>
            <person name="Van De Geest H."/>
            <person name="Schijlen E."/>
            <person name="Hofte M."/>
            <person name="De Saeger S."/>
            <person name="Haesaert G."/>
            <person name="Waalwijk C."/>
            <person name="Van Der Lee T."/>
        </authorList>
    </citation>
    <scope>NUCLEOTIDE SEQUENCE [LARGE SCALE GENOMIC DNA]</scope>
    <source>
        <strain evidence="1 3">2516</strain>
    </source>
</reference>
<comment type="caution">
    <text evidence="1">The sequence shown here is derived from an EMBL/GenBank/DDBJ whole genome shotgun (WGS) entry which is preliminary data.</text>
</comment>
<proteinExistence type="predicted"/>
<keyword evidence="3" id="KW-1185">Reference proteome</keyword>
<protein>
    <recommendedName>
        <fullName evidence="4">BED-type domain-containing protein</fullName>
    </recommendedName>
</protein>
<accession>A0A1B8A4T4</accession>
<evidence type="ECO:0000313" key="3">
    <source>
        <dbReference type="Proteomes" id="UP000091967"/>
    </source>
</evidence>
<dbReference type="EMBL" id="LYXU01000154">
    <property type="protein sequence ID" value="OBS15487.1"/>
    <property type="molecule type" value="Genomic_DNA"/>
</dbReference>
<sequence length="331" mass="36607">MSSLMTSTSTDPAGIPVSTSELCSSSIFSTNPRFSSGDVQERMARKRKTTANTWAHAREPLNSEPSRCGRKNEKIYYCMHCVSPTYSTTVSTTFRNHLLKIHGIELEAHEHPIKKRRDRLIQDAFAKAGDMHAAKQLAKREETLRHAINHKAALEALIQLVTVRNLSYNCSSWPELHALISAVNPAADDLISLSHGSIQKLVSNSFRVHKDMLRRKLQSTPWKLHLSADVWSAPNHKAFLGICVKFVDPDAKEALQALLALSELPGLDGPGSHGGAEQWKLLQHVCMKSWIKSGITQGYPVDLLEAEGIEDNNVEGLDDSAGWQSSNPDSV</sequence>
<name>A0A1B8A4T4_FUSPO</name>
<evidence type="ECO:0008006" key="4">
    <source>
        <dbReference type="Google" id="ProtNLM"/>
    </source>
</evidence>
<dbReference type="EMBL" id="LYXU01000056">
    <property type="protein sequence ID" value="OBS16883.1"/>
    <property type="molecule type" value="Genomic_DNA"/>
</dbReference>
<evidence type="ECO:0000313" key="1">
    <source>
        <dbReference type="EMBL" id="OBS15487.1"/>
    </source>
</evidence>
<dbReference type="STRING" id="36050.A0A1B8A4T4"/>
<dbReference type="Proteomes" id="UP000091967">
    <property type="component" value="Unassembled WGS sequence"/>
</dbReference>
<evidence type="ECO:0000313" key="2">
    <source>
        <dbReference type="EMBL" id="OBS16883.1"/>
    </source>
</evidence>
<organism evidence="1 3">
    <name type="scientific">Fusarium poae</name>
    <dbReference type="NCBI Taxonomy" id="36050"/>
    <lineage>
        <taxon>Eukaryota</taxon>
        <taxon>Fungi</taxon>
        <taxon>Dikarya</taxon>
        <taxon>Ascomycota</taxon>
        <taxon>Pezizomycotina</taxon>
        <taxon>Sordariomycetes</taxon>
        <taxon>Hypocreomycetidae</taxon>
        <taxon>Hypocreales</taxon>
        <taxon>Nectriaceae</taxon>
        <taxon>Fusarium</taxon>
    </lineage>
</organism>